<evidence type="ECO:0000313" key="2">
    <source>
        <dbReference type="Proteomes" id="UP000076858"/>
    </source>
</evidence>
<feature type="non-terminal residue" evidence="1">
    <location>
        <position position="29"/>
    </location>
</feature>
<protein>
    <submittedName>
        <fullName evidence="1">Uncharacterized protein</fullName>
    </submittedName>
</protein>
<reference evidence="1 2" key="1">
    <citation type="submission" date="2016-03" db="EMBL/GenBank/DDBJ databases">
        <title>EvidentialGene: Evidence-directed Construction of Genes on Genomes.</title>
        <authorList>
            <person name="Gilbert D.G."/>
            <person name="Choi J.-H."/>
            <person name="Mockaitis K."/>
            <person name="Colbourne J."/>
            <person name="Pfrender M."/>
        </authorList>
    </citation>
    <scope>NUCLEOTIDE SEQUENCE [LARGE SCALE GENOMIC DNA]</scope>
    <source>
        <strain evidence="1 2">Xinb3</strain>
        <tissue evidence="1">Complete organism</tissue>
    </source>
</reference>
<dbReference type="Proteomes" id="UP000076858">
    <property type="component" value="Unassembled WGS sequence"/>
</dbReference>
<sequence length="29" mass="3340">MKNFPLSSYDLLLLLNANLNKKPTIPPRQ</sequence>
<dbReference type="EMBL" id="LRGB01000653">
    <property type="protein sequence ID" value="KZS17084.1"/>
    <property type="molecule type" value="Genomic_DNA"/>
</dbReference>
<dbReference type="AlphaFoldDB" id="A0A165A1P2"/>
<name>A0A165A1P2_9CRUS</name>
<gene>
    <name evidence="1" type="ORF">APZ42_017067</name>
</gene>
<organism evidence="1 2">
    <name type="scientific">Daphnia magna</name>
    <dbReference type="NCBI Taxonomy" id="35525"/>
    <lineage>
        <taxon>Eukaryota</taxon>
        <taxon>Metazoa</taxon>
        <taxon>Ecdysozoa</taxon>
        <taxon>Arthropoda</taxon>
        <taxon>Crustacea</taxon>
        <taxon>Branchiopoda</taxon>
        <taxon>Diplostraca</taxon>
        <taxon>Cladocera</taxon>
        <taxon>Anomopoda</taxon>
        <taxon>Daphniidae</taxon>
        <taxon>Daphnia</taxon>
    </lineage>
</organism>
<evidence type="ECO:0000313" key="1">
    <source>
        <dbReference type="EMBL" id="KZS17084.1"/>
    </source>
</evidence>
<keyword evidence="2" id="KW-1185">Reference proteome</keyword>
<comment type="caution">
    <text evidence="1">The sequence shown here is derived from an EMBL/GenBank/DDBJ whole genome shotgun (WGS) entry which is preliminary data.</text>
</comment>
<accession>A0A165A1P2</accession>
<proteinExistence type="predicted"/>